<sequence length="87" mass="9127">MKAFVSQALQGALQQLHAQGSIPGIPATLELDRPKQVEHGHLASNVALLLARAAGRKPRDLAADIVAALPASEWIARTEIAGPGFIN</sequence>
<reference evidence="2 3" key="1">
    <citation type="submission" date="2017-03" db="EMBL/GenBank/DDBJ databases">
        <title>Lifting the veil on microbial sulfur biogeochemistry in mining wastewaters.</title>
        <authorList>
            <person name="Kantor R.S."/>
            <person name="Colenbrander Nelson T."/>
            <person name="Marshall S."/>
            <person name="Bennett D."/>
            <person name="Apte S."/>
            <person name="Camacho D."/>
            <person name="Thomas B.C."/>
            <person name="Warren L.A."/>
            <person name="Banfield J.F."/>
        </authorList>
    </citation>
    <scope>NUCLEOTIDE SEQUENCE [LARGE SCALE GENOMIC DNA]</scope>
    <source>
        <strain evidence="2">21-59-9</strain>
    </source>
</reference>
<dbReference type="GO" id="GO:0006420">
    <property type="term" value="P:arginyl-tRNA aminoacylation"/>
    <property type="evidence" value="ECO:0007669"/>
    <property type="project" value="InterPro"/>
</dbReference>
<dbReference type="GO" id="GO:0004814">
    <property type="term" value="F:arginine-tRNA ligase activity"/>
    <property type="evidence" value="ECO:0007669"/>
    <property type="project" value="InterPro"/>
</dbReference>
<evidence type="ECO:0000313" key="2">
    <source>
        <dbReference type="EMBL" id="OYV72032.1"/>
    </source>
</evidence>
<feature type="non-terminal residue" evidence="2">
    <location>
        <position position="87"/>
    </location>
</feature>
<dbReference type="Gene3D" id="3.30.1360.70">
    <property type="entry name" value="Arginyl tRNA synthetase N-terminal domain"/>
    <property type="match status" value="1"/>
</dbReference>
<dbReference type="Proteomes" id="UP000216779">
    <property type="component" value="Unassembled WGS sequence"/>
</dbReference>
<comment type="caution">
    <text evidence="2">The sequence shown here is derived from an EMBL/GenBank/DDBJ whole genome shotgun (WGS) entry which is preliminary data.</text>
</comment>
<organism evidence="2 3">
    <name type="scientific">Acidithiobacillus ferrivorans</name>
    <dbReference type="NCBI Taxonomy" id="160808"/>
    <lineage>
        <taxon>Bacteria</taxon>
        <taxon>Pseudomonadati</taxon>
        <taxon>Pseudomonadota</taxon>
        <taxon>Acidithiobacillia</taxon>
        <taxon>Acidithiobacillales</taxon>
        <taxon>Acidithiobacillaceae</taxon>
        <taxon>Acidithiobacillus</taxon>
    </lineage>
</organism>
<dbReference type="GO" id="GO:0005737">
    <property type="term" value="C:cytoplasm"/>
    <property type="evidence" value="ECO:0007669"/>
    <property type="project" value="InterPro"/>
</dbReference>
<protein>
    <recommendedName>
        <fullName evidence="1">Arginyl tRNA synthetase N-terminal domain-containing protein</fullName>
    </recommendedName>
</protein>
<dbReference type="InterPro" id="IPR005148">
    <property type="entry name" value="Arg-tRNA-synth_N"/>
</dbReference>
<evidence type="ECO:0000313" key="3">
    <source>
        <dbReference type="Proteomes" id="UP000216779"/>
    </source>
</evidence>
<dbReference type="Pfam" id="PF03485">
    <property type="entry name" value="Arg_tRNA_synt_N"/>
    <property type="match status" value="1"/>
</dbReference>
<name>A0A257SFS3_9PROT</name>
<dbReference type="SUPFAM" id="SSF55190">
    <property type="entry name" value="Arginyl-tRNA synthetase (ArgRS), N-terminal 'additional' domain"/>
    <property type="match status" value="1"/>
</dbReference>
<dbReference type="SMART" id="SM01016">
    <property type="entry name" value="Arg_tRNA_synt_N"/>
    <property type="match status" value="1"/>
</dbReference>
<gene>
    <name evidence="2" type="ORF">B7Z70_15560</name>
</gene>
<accession>A0A257SFS3</accession>
<dbReference type="EMBL" id="NCBC01000934">
    <property type="protein sequence ID" value="OYV72032.1"/>
    <property type="molecule type" value="Genomic_DNA"/>
</dbReference>
<dbReference type="InterPro" id="IPR036695">
    <property type="entry name" value="Arg-tRNA-synth_N_sf"/>
</dbReference>
<dbReference type="AlphaFoldDB" id="A0A257SFS3"/>
<proteinExistence type="predicted"/>
<feature type="domain" description="Arginyl tRNA synthetase N-terminal" evidence="1">
    <location>
        <begin position="3"/>
        <end position="87"/>
    </location>
</feature>
<dbReference type="GO" id="GO:0005524">
    <property type="term" value="F:ATP binding"/>
    <property type="evidence" value="ECO:0007669"/>
    <property type="project" value="InterPro"/>
</dbReference>
<evidence type="ECO:0000259" key="1">
    <source>
        <dbReference type="SMART" id="SM01016"/>
    </source>
</evidence>